<keyword evidence="3" id="KW-1133">Transmembrane helix</keyword>
<evidence type="ECO:0000313" key="5">
    <source>
        <dbReference type="Proteomes" id="UP000663889"/>
    </source>
</evidence>
<organism evidence="4 5">
    <name type="scientific">Rotaria sordida</name>
    <dbReference type="NCBI Taxonomy" id="392033"/>
    <lineage>
        <taxon>Eukaryota</taxon>
        <taxon>Metazoa</taxon>
        <taxon>Spiralia</taxon>
        <taxon>Gnathifera</taxon>
        <taxon>Rotifera</taxon>
        <taxon>Eurotatoria</taxon>
        <taxon>Bdelloidea</taxon>
        <taxon>Philodinida</taxon>
        <taxon>Philodinidae</taxon>
        <taxon>Rotaria</taxon>
    </lineage>
</organism>
<protein>
    <submittedName>
        <fullName evidence="4">Uncharacterized protein</fullName>
    </submittedName>
</protein>
<evidence type="ECO:0000313" key="4">
    <source>
        <dbReference type="EMBL" id="CAF1086969.1"/>
    </source>
</evidence>
<name>A0A814N187_9BILA</name>
<keyword evidence="3" id="KW-0472">Membrane</keyword>
<reference evidence="4" key="1">
    <citation type="submission" date="2021-02" db="EMBL/GenBank/DDBJ databases">
        <authorList>
            <person name="Nowell W R."/>
        </authorList>
    </citation>
    <scope>NUCLEOTIDE SEQUENCE</scope>
</reference>
<gene>
    <name evidence="4" type="ORF">SEV965_LOCUS15157</name>
</gene>
<proteinExistence type="predicted"/>
<feature type="region of interest" description="Disordered" evidence="2">
    <location>
        <begin position="224"/>
        <end position="243"/>
    </location>
</feature>
<evidence type="ECO:0000256" key="2">
    <source>
        <dbReference type="SAM" id="MobiDB-lite"/>
    </source>
</evidence>
<keyword evidence="3" id="KW-0812">Transmembrane</keyword>
<accession>A0A814N187</accession>
<evidence type="ECO:0000256" key="3">
    <source>
        <dbReference type="SAM" id="Phobius"/>
    </source>
</evidence>
<comment type="caution">
    <text evidence="4">The sequence shown here is derived from an EMBL/GenBank/DDBJ whole genome shotgun (WGS) entry which is preliminary data.</text>
</comment>
<dbReference type="EMBL" id="CAJNOU010000781">
    <property type="protein sequence ID" value="CAF1086969.1"/>
    <property type="molecule type" value="Genomic_DNA"/>
</dbReference>
<feature type="region of interest" description="Disordered" evidence="2">
    <location>
        <begin position="485"/>
        <end position="511"/>
    </location>
</feature>
<dbReference type="AlphaFoldDB" id="A0A814N187"/>
<feature type="compositionally biased region" description="Polar residues" evidence="2">
    <location>
        <begin position="485"/>
        <end position="495"/>
    </location>
</feature>
<feature type="transmembrane region" description="Helical" evidence="3">
    <location>
        <begin position="314"/>
        <end position="338"/>
    </location>
</feature>
<feature type="coiled-coil region" evidence="1">
    <location>
        <begin position="70"/>
        <end position="130"/>
    </location>
</feature>
<evidence type="ECO:0000256" key="1">
    <source>
        <dbReference type="SAM" id="Coils"/>
    </source>
</evidence>
<dbReference type="Proteomes" id="UP000663889">
    <property type="component" value="Unassembled WGS sequence"/>
</dbReference>
<feature type="region of interest" description="Disordered" evidence="2">
    <location>
        <begin position="548"/>
        <end position="567"/>
    </location>
</feature>
<sequence>MPELSGQCEHELCSKQSHSKPIRLYQCSYHCRKMLCIEHLCEHEQYIEKHMHHRNQLEELFNNYSVIFDEDECLKEIQRLQKKLEEYQRLCGVTKNLLSIHSSHSSMENNEKFQKVIEAVKQAIKQENQSKSFSRDIDTKIESVTSCQEENRLTISHGMYSQFKNNNEGDAPQRMVNHPIDNIDRDRSNESEELILPTDDNGATDRVLGPIVVHYDGHDEHDPTAHNQISTSKNSSVCTSNINKSDPTNLVNEQLSTMSTENEEYSTASNNRYSISCEESFTDETSNNLLQMTEQQINQRVIYNETPILLLEDWFILMWFRLFLYSYCDFLLFVLIIYEIITYRNRSTVLTHESELEFSNLLNDLYVQSNRNAQIEGRTAHPTDETFKFSTTVIDADDEPLAIENTLSHDKGVLIGLNNNRHTYLIINNENGDANEDASLYTATNDNIITQNLQIGENAQVLNSNGVPELVLDDPTYNINPLNSVEPNDHIQSSNRNEKEQILSSGSSFDDDNEYVLINNDEYDLARDNEYILIDINDQRDQTLSNTKNLNNHLENDNQLDQTNPTNEQHTRISNTVLSHSEAVENQENVSASFESAQRTIEGTTCLTLILHQKQTDPNNLNTKSIDS</sequence>
<keyword evidence="1" id="KW-0175">Coiled coil</keyword>
<feature type="compositionally biased region" description="Polar residues" evidence="2">
    <location>
        <begin position="225"/>
        <end position="243"/>
    </location>
</feature>